<evidence type="ECO:0000256" key="3">
    <source>
        <dbReference type="ARBA" id="ARBA00023054"/>
    </source>
</evidence>
<dbReference type="GO" id="GO:0006888">
    <property type="term" value="P:endoplasmic reticulum to Golgi vesicle-mediated transport"/>
    <property type="evidence" value="ECO:0007669"/>
    <property type="project" value="TreeGrafter"/>
</dbReference>
<dbReference type="InterPro" id="IPR024095">
    <property type="entry name" value="Vesicle_P115"/>
</dbReference>
<dbReference type="InterPro" id="IPR011989">
    <property type="entry name" value="ARM-like"/>
</dbReference>
<dbReference type="Pfam" id="PF04869">
    <property type="entry name" value="Uso1_p115_head"/>
    <property type="match status" value="1"/>
</dbReference>
<name>A0A6V7TQV4_MELEN</name>
<dbReference type="InterPro" id="IPR016024">
    <property type="entry name" value="ARM-type_fold"/>
</dbReference>
<dbReference type="PANTHER" id="PTHR10013">
    <property type="entry name" value="GENERAL VESICULAR TRANSPORT FACTOR P115"/>
    <property type="match status" value="1"/>
</dbReference>
<keyword evidence="2" id="KW-0333">Golgi apparatus</keyword>
<dbReference type="AlphaFoldDB" id="A0A6V7TQV4"/>
<evidence type="ECO:0000256" key="2">
    <source>
        <dbReference type="ARBA" id="ARBA00023034"/>
    </source>
</evidence>
<dbReference type="InterPro" id="IPR006953">
    <property type="entry name" value="Vesicle_Uso1_P115_head"/>
</dbReference>
<dbReference type="OrthoDB" id="198977at2759"/>
<dbReference type="GO" id="GO:0005795">
    <property type="term" value="C:Golgi stack"/>
    <property type="evidence" value="ECO:0007669"/>
    <property type="project" value="TreeGrafter"/>
</dbReference>
<proteinExistence type="predicted"/>
<organism evidence="7 8">
    <name type="scientific">Meloidogyne enterolobii</name>
    <name type="common">Root-knot nematode worm</name>
    <name type="synonym">Meloidogyne mayaguensis</name>
    <dbReference type="NCBI Taxonomy" id="390850"/>
    <lineage>
        <taxon>Eukaryota</taxon>
        <taxon>Metazoa</taxon>
        <taxon>Ecdysozoa</taxon>
        <taxon>Nematoda</taxon>
        <taxon>Chromadorea</taxon>
        <taxon>Rhabditida</taxon>
        <taxon>Tylenchina</taxon>
        <taxon>Tylenchomorpha</taxon>
        <taxon>Tylenchoidea</taxon>
        <taxon>Meloidogynidae</taxon>
        <taxon>Meloidogyninae</taxon>
        <taxon>Meloidogyne</taxon>
    </lineage>
</organism>
<evidence type="ECO:0000256" key="4">
    <source>
        <dbReference type="SAM" id="Coils"/>
    </source>
</evidence>
<dbReference type="GO" id="GO:0048211">
    <property type="term" value="P:Golgi vesicle docking"/>
    <property type="evidence" value="ECO:0007669"/>
    <property type="project" value="TreeGrafter"/>
</dbReference>
<sequence length="1010" mass="115494">MSIFKNFFSSTSDDPQGESTNAEIVDRLVERLESASNLDDRRDALRALRSLARNLRMHVATRGMDAFMEVLEKNASLTDLVSLTLDILDCTLTEAGGDDDDPQQISADDEIGDRLAELMLQRANFMASLVKLLACNDFAVRRNTIKLLTSLLRHRPTSVQQAIISQRGVSNIVDLLNDKREVIRNNVVLMLSELSRGNSQIQQLLYFENAFQLLFEVISQEPLESIVIEDCLFVMLNLLRKNASNQVGFREANLSKQLTQLANIFIYPSEEEQQFQQQLGSMPDDEWSAQKIANFILILQIVRALCSPIDNIHKTTHSAQQALLKSGMLDLLCKVLLSQLGISVDVLAESVVTVAEIIRSNYANQEFFACSTVTDQDGVRPALLILLLSMTSEKQPFRLRLAVFYCFLCYLHGNENGKIRIINTLLPQKDVATNEQQQAEDEAQVLIGHYLCAALVNHEPVQVWFASVILVHALHDADHLKPQLLRVQLSTSTNKEPQLLLSHLTRMLCTCGPRKLQIRCGLLMLFSTWFYNCTAAIDHFMKNDENINFLISQLVDQNTEITETENQFIKGLVAFLIGICLHSWELAEDKTEKVSNFIQLLERRQIGRERIAEYLEGVAKSEFYIRAAQRPQPLAKNPSDLLVDYQFTKFFKGIENNLLKMLCPNGEFPSTANAQWETALAPYKKIIMKQDEKIAELVRKLDEMKTCTNTVSTTTTAATVGDANQQQQQQIIHQNGVKTKYSNGNSIPNGFDVNACLNPPNIEEFTQQIEQLKNELAKKSALCEQRADAEMKLQQLTIVTRQWQAEAEKYKQWALQWQSFQLAQFENPSEPAIQQLKQQQTELEQQIQFGWQAFEQQSQQLTELVKQNENILGRSQELEQRLNDSENQLQNLREQYANLKQQKMTSPPPDETSSEELTLLKKEHEDLLLLLAEQDKKMHSYRQNDAEDEEEEEFDEDDKNEEIEDDEEEKLKEEENNHQQQNEGNFESLGIKRGNEEEFEEAVFETSNWA</sequence>
<comment type="caution">
    <text evidence="7">The sequence shown here is derived from an EMBL/GenBank/DDBJ whole genome shotgun (WGS) entry which is preliminary data.</text>
</comment>
<evidence type="ECO:0000313" key="7">
    <source>
        <dbReference type="EMBL" id="CAD2127583.1"/>
    </source>
</evidence>
<dbReference type="GO" id="GO:0012507">
    <property type="term" value="C:ER to Golgi transport vesicle membrane"/>
    <property type="evidence" value="ECO:0007669"/>
    <property type="project" value="TreeGrafter"/>
</dbReference>
<dbReference type="GO" id="GO:0000139">
    <property type="term" value="C:Golgi membrane"/>
    <property type="evidence" value="ECO:0007669"/>
    <property type="project" value="InterPro"/>
</dbReference>
<dbReference type="GO" id="GO:0048280">
    <property type="term" value="P:vesicle fusion with Golgi apparatus"/>
    <property type="evidence" value="ECO:0007669"/>
    <property type="project" value="InterPro"/>
</dbReference>
<accession>A0A6V7TQV4</accession>
<keyword evidence="3 4" id="KW-0175">Coiled coil</keyword>
<evidence type="ECO:0000256" key="1">
    <source>
        <dbReference type="ARBA" id="ARBA00004555"/>
    </source>
</evidence>
<protein>
    <recommendedName>
        <fullName evidence="6">Vesicle tethering protein Uso1/P115-like head domain-containing protein</fullName>
    </recommendedName>
</protein>
<dbReference type="SUPFAM" id="SSF48371">
    <property type="entry name" value="ARM repeat"/>
    <property type="match status" value="2"/>
</dbReference>
<comment type="subcellular location">
    <subcellularLocation>
        <location evidence="1">Golgi apparatus</location>
    </subcellularLocation>
</comment>
<dbReference type="InterPro" id="IPR000225">
    <property type="entry name" value="Armadillo"/>
</dbReference>
<feature type="compositionally biased region" description="Acidic residues" evidence="5">
    <location>
        <begin position="946"/>
        <end position="968"/>
    </location>
</feature>
<feature type="coiled-coil region" evidence="4">
    <location>
        <begin position="861"/>
        <end position="902"/>
    </location>
</feature>
<gene>
    <name evidence="7" type="ORF">MENT_LOCUS1952</name>
</gene>
<dbReference type="Gene3D" id="1.25.10.10">
    <property type="entry name" value="Leucine-rich Repeat Variant"/>
    <property type="match status" value="1"/>
</dbReference>
<dbReference type="GO" id="GO:0006886">
    <property type="term" value="P:intracellular protein transport"/>
    <property type="evidence" value="ECO:0007669"/>
    <property type="project" value="InterPro"/>
</dbReference>
<dbReference type="GO" id="GO:0005783">
    <property type="term" value="C:endoplasmic reticulum"/>
    <property type="evidence" value="ECO:0007669"/>
    <property type="project" value="TreeGrafter"/>
</dbReference>
<dbReference type="EMBL" id="CAJEWN010000006">
    <property type="protein sequence ID" value="CAD2127583.1"/>
    <property type="molecule type" value="Genomic_DNA"/>
</dbReference>
<dbReference type="GO" id="GO:0045056">
    <property type="term" value="P:transcytosis"/>
    <property type="evidence" value="ECO:0007669"/>
    <property type="project" value="TreeGrafter"/>
</dbReference>
<feature type="domain" description="Vesicle tethering protein Uso1/P115-like head" evidence="6">
    <location>
        <begin position="361"/>
        <end position="660"/>
    </location>
</feature>
<evidence type="ECO:0000256" key="5">
    <source>
        <dbReference type="SAM" id="MobiDB-lite"/>
    </source>
</evidence>
<evidence type="ECO:0000313" key="8">
    <source>
        <dbReference type="Proteomes" id="UP000580250"/>
    </source>
</evidence>
<evidence type="ECO:0000259" key="6">
    <source>
        <dbReference type="Pfam" id="PF04869"/>
    </source>
</evidence>
<dbReference type="Proteomes" id="UP000580250">
    <property type="component" value="Unassembled WGS sequence"/>
</dbReference>
<reference evidence="7 8" key="1">
    <citation type="submission" date="2020-08" db="EMBL/GenBank/DDBJ databases">
        <authorList>
            <person name="Koutsovoulos G."/>
            <person name="Danchin GJ E."/>
        </authorList>
    </citation>
    <scope>NUCLEOTIDE SEQUENCE [LARGE SCALE GENOMIC DNA]</scope>
</reference>
<dbReference type="PANTHER" id="PTHR10013:SF0">
    <property type="entry name" value="GENERAL VESICULAR TRANSPORT FACTOR P115"/>
    <property type="match status" value="1"/>
</dbReference>
<dbReference type="Pfam" id="PF18770">
    <property type="entry name" value="Arm_vescicular"/>
    <property type="match status" value="1"/>
</dbReference>
<dbReference type="InterPro" id="IPR041209">
    <property type="entry name" value="P115_Arm_rpt"/>
</dbReference>
<dbReference type="SMART" id="SM00185">
    <property type="entry name" value="ARM"/>
    <property type="match status" value="4"/>
</dbReference>
<feature type="region of interest" description="Disordered" evidence="5">
    <location>
        <begin position="939"/>
        <end position="1010"/>
    </location>
</feature>